<dbReference type="AlphaFoldDB" id="X1H0A8"/>
<organism evidence="1">
    <name type="scientific">marine sediment metagenome</name>
    <dbReference type="NCBI Taxonomy" id="412755"/>
    <lineage>
        <taxon>unclassified sequences</taxon>
        <taxon>metagenomes</taxon>
        <taxon>ecological metagenomes</taxon>
    </lineage>
</organism>
<gene>
    <name evidence="1" type="ORF">S03H2_53895</name>
</gene>
<dbReference type="PANTHER" id="PTHR10788">
    <property type="entry name" value="TREHALOSE-6-PHOSPHATE SYNTHASE"/>
    <property type="match status" value="1"/>
</dbReference>
<dbReference type="InterPro" id="IPR001830">
    <property type="entry name" value="Glyco_trans_20"/>
</dbReference>
<sequence>FSNRALWPLCHIVYVRPEFSQSDWDVYQKVNKLFAQAVIEEINEHKAFVFIQDYHLALVAQYIKEQHPNVITAQFWHIPWPNHEAFRICPWREEILHGLLANDLLGFHTTYNCNNFLETVDRELECKIEREKYAITRGGCTTVVRPFPLSVAFDKISARASSRHVTRQAEQLRHFYGLGTEFVGLGIDRIDYTKGIPERLRAVDRFLEKYPEYEERLTFVQVGVPNRMRVEAYQRINDEIDELIDKINWRHQIGHWR</sequence>
<name>X1H0A8_9ZZZZ</name>
<dbReference type="PANTHER" id="PTHR10788:SF106">
    <property type="entry name" value="BCDNA.GH08860"/>
    <property type="match status" value="1"/>
</dbReference>
<dbReference type="Gene3D" id="3.40.50.2000">
    <property type="entry name" value="Glycogen Phosphorylase B"/>
    <property type="match status" value="2"/>
</dbReference>
<evidence type="ECO:0000313" key="1">
    <source>
        <dbReference type="EMBL" id="GAH62857.1"/>
    </source>
</evidence>
<dbReference type="Pfam" id="PF00982">
    <property type="entry name" value="Glyco_transf_20"/>
    <property type="match status" value="1"/>
</dbReference>
<accession>X1H0A8</accession>
<feature type="non-terminal residue" evidence="1">
    <location>
        <position position="257"/>
    </location>
</feature>
<dbReference type="SUPFAM" id="SSF53756">
    <property type="entry name" value="UDP-Glycosyltransferase/glycogen phosphorylase"/>
    <property type="match status" value="1"/>
</dbReference>
<dbReference type="GO" id="GO:0004805">
    <property type="term" value="F:trehalose-phosphatase activity"/>
    <property type="evidence" value="ECO:0007669"/>
    <property type="project" value="TreeGrafter"/>
</dbReference>
<comment type="caution">
    <text evidence="1">The sequence shown here is derived from an EMBL/GenBank/DDBJ whole genome shotgun (WGS) entry which is preliminary data.</text>
</comment>
<protein>
    <submittedName>
        <fullName evidence="1">Uncharacterized protein</fullName>
    </submittedName>
</protein>
<dbReference type="GO" id="GO:0005829">
    <property type="term" value="C:cytosol"/>
    <property type="evidence" value="ECO:0007669"/>
    <property type="project" value="TreeGrafter"/>
</dbReference>
<dbReference type="EMBL" id="BARU01034325">
    <property type="protein sequence ID" value="GAH62857.1"/>
    <property type="molecule type" value="Genomic_DNA"/>
</dbReference>
<reference evidence="1" key="1">
    <citation type="journal article" date="2014" name="Front. Microbiol.">
        <title>High frequency of phylogenetically diverse reductive dehalogenase-homologous genes in deep subseafloor sedimentary metagenomes.</title>
        <authorList>
            <person name="Kawai M."/>
            <person name="Futagami T."/>
            <person name="Toyoda A."/>
            <person name="Takaki Y."/>
            <person name="Nishi S."/>
            <person name="Hori S."/>
            <person name="Arai W."/>
            <person name="Tsubouchi T."/>
            <person name="Morono Y."/>
            <person name="Uchiyama I."/>
            <person name="Ito T."/>
            <person name="Fujiyama A."/>
            <person name="Inagaki F."/>
            <person name="Takami H."/>
        </authorList>
    </citation>
    <scope>NUCLEOTIDE SEQUENCE</scope>
    <source>
        <strain evidence="1">Expedition CK06-06</strain>
    </source>
</reference>
<proteinExistence type="predicted"/>
<feature type="non-terminal residue" evidence="1">
    <location>
        <position position="1"/>
    </location>
</feature>
<dbReference type="GO" id="GO:0003825">
    <property type="term" value="F:alpha,alpha-trehalose-phosphate synthase (UDP-forming) activity"/>
    <property type="evidence" value="ECO:0007669"/>
    <property type="project" value="TreeGrafter"/>
</dbReference>
<dbReference type="GO" id="GO:0005992">
    <property type="term" value="P:trehalose biosynthetic process"/>
    <property type="evidence" value="ECO:0007669"/>
    <property type="project" value="InterPro"/>
</dbReference>